<proteinExistence type="predicted"/>
<gene>
    <name evidence="1" type="ORF">ACHIPZ_26750</name>
</gene>
<sequence length="519" mass="57239">MKSTWRTGGIVAVFAVVNGVGADTLARGGDDPIPQPAVEIPAIGLVADPAPLSSTMVAGISETSAPDRRIGFDETSASTLATTGADEFPYLRYTVKFTPGTEAATVSWRGRSVNRNDIAMHVWDAVAQTWGTPVAAATPVTPGGVVELSAQVTGAERFESGTAAVLVIDSPRLDEGFETRNALPDQQFANPESYDFALQHITDTQYISRDDPEVYESMTQWTVDNAEKYKVAYSMHTGDLVQSHIRPGRPEDMARKEFEVASESMKILEDAGIPHGVLPGNHDNLWNVAGRMIPGEHEKNHALYNEFFGPQRYQDRPYWGDSFTDEDNSAHYDLIDIAGAKFLMLYLGYNPPDKVMRWAEGVLDDHPDHNTVIGTHYYLNEFGDKPNMGFSDIHASSGAQIWNRLVKPYDSVFMVLSGHIDGQATVIDHNVGRDGRTVTQLLSDYQYFEVEGERRTGFQRMLQFDIDAGKLAVTTHSPTLGSFHPERFDPQNRYEAGSGEFVVDFTLPADLPRRVSAEG</sequence>
<evidence type="ECO:0000313" key="1">
    <source>
        <dbReference type="EMBL" id="MFH5211772.1"/>
    </source>
</evidence>
<dbReference type="PANTHER" id="PTHR43143">
    <property type="entry name" value="METALLOPHOSPHOESTERASE, CALCINEURIN SUPERFAMILY"/>
    <property type="match status" value="1"/>
</dbReference>
<dbReference type="Gene3D" id="3.60.21.10">
    <property type="match status" value="1"/>
</dbReference>
<comment type="caution">
    <text evidence="1">The sequence shown here is derived from an EMBL/GenBank/DDBJ whole genome shotgun (WGS) entry which is preliminary data.</text>
</comment>
<reference evidence="1 2" key="1">
    <citation type="submission" date="2024-10" db="EMBL/GenBank/DDBJ databases">
        <authorList>
            <person name="Riesco R."/>
        </authorList>
    </citation>
    <scope>NUCLEOTIDE SEQUENCE [LARGE SCALE GENOMIC DNA]</scope>
    <source>
        <strain evidence="1 2">NCIMB 15449</strain>
    </source>
</reference>
<organism evidence="1 2">
    <name type="scientific">Antrihabitans spumae</name>
    <dbReference type="NCBI Taxonomy" id="3373370"/>
    <lineage>
        <taxon>Bacteria</taxon>
        <taxon>Bacillati</taxon>
        <taxon>Actinomycetota</taxon>
        <taxon>Actinomycetes</taxon>
        <taxon>Mycobacteriales</taxon>
        <taxon>Nocardiaceae</taxon>
        <taxon>Antrihabitans</taxon>
    </lineage>
</organism>
<dbReference type="EMBL" id="JBIMSO010000136">
    <property type="protein sequence ID" value="MFH5211772.1"/>
    <property type="molecule type" value="Genomic_DNA"/>
</dbReference>
<evidence type="ECO:0000313" key="2">
    <source>
        <dbReference type="Proteomes" id="UP001609175"/>
    </source>
</evidence>
<name>A0ABW7JUT9_9NOCA</name>
<accession>A0ABW7JUT9</accession>
<dbReference type="Proteomes" id="UP001609175">
    <property type="component" value="Unassembled WGS sequence"/>
</dbReference>
<dbReference type="InterPro" id="IPR029052">
    <property type="entry name" value="Metallo-depent_PP-like"/>
</dbReference>
<dbReference type="PANTHER" id="PTHR43143:SF5">
    <property type="entry name" value="SECRETED PROTEIN"/>
    <property type="match status" value="1"/>
</dbReference>
<dbReference type="SUPFAM" id="SSF56300">
    <property type="entry name" value="Metallo-dependent phosphatases"/>
    <property type="match status" value="1"/>
</dbReference>
<dbReference type="RefSeq" id="WP_395118527.1">
    <property type="nucleotide sequence ID" value="NZ_JBIMSO010000136.1"/>
</dbReference>
<dbReference type="InterPro" id="IPR051918">
    <property type="entry name" value="STPP_CPPED1"/>
</dbReference>
<protein>
    <submittedName>
        <fullName evidence="1">Metallophosphatase</fullName>
    </submittedName>
</protein>